<protein>
    <submittedName>
        <fullName evidence="2">Uncharacterized protein</fullName>
    </submittedName>
</protein>
<sequence>MSPRYSSDMDEERDFNGWRGDRDDEGDGGAGARLDVLDGLVGEELLEGCQFSPRSGNPRGYRPEWGPEGGDFSPWGWGWGQVSPRDSRGDPSKESPSPTPNPRK</sequence>
<dbReference type="EMBL" id="JASCZI010212803">
    <property type="protein sequence ID" value="MED6200342.1"/>
    <property type="molecule type" value="Genomic_DNA"/>
</dbReference>
<feature type="region of interest" description="Disordered" evidence="1">
    <location>
        <begin position="48"/>
        <end position="104"/>
    </location>
</feature>
<keyword evidence="3" id="KW-1185">Reference proteome</keyword>
<feature type="region of interest" description="Disordered" evidence="1">
    <location>
        <begin position="1"/>
        <end position="33"/>
    </location>
</feature>
<comment type="caution">
    <text evidence="2">The sequence shown here is derived from an EMBL/GenBank/DDBJ whole genome shotgun (WGS) entry which is preliminary data.</text>
</comment>
<reference evidence="2 3" key="1">
    <citation type="journal article" date="2023" name="Plants (Basel)">
        <title>Bridging the Gap: Combining Genomics and Transcriptomics Approaches to Understand Stylosanthes scabra, an Orphan Legume from the Brazilian Caatinga.</title>
        <authorList>
            <person name="Ferreira-Neto J.R.C."/>
            <person name="da Silva M.D."/>
            <person name="Binneck E."/>
            <person name="de Melo N.F."/>
            <person name="da Silva R.H."/>
            <person name="de Melo A.L.T.M."/>
            <person name="Pandolfi V."/>
            <person name="Bustamante F.O."/>
            <person name="Brasileiro-Vidal A.C."/>
            <person name="Benko-Iseppon A.M."/>
        </authorList>
    </citation>
    <scope>NUCLEOTIDE SEQUENCE [LARGE SCALE GENOMIC DNA]</scope>
    <source>
        <tissue evidence="2">Leaves</tissue>
    </source>
</reference>
<evidence type="ECO:0000313" key="2">
    <source>
        <dbReference type="EMBL" id="MED6200342.1"/>
    </source>
</evidence>
<evidence type="ECO:0000313" key="3">
    <source>
        <dbReference type="Proteomes" id="UP001341840"/>
    </source>
</evidence>
<evidence type="ECO:0000256" key="1">
    <source>
        <dbReference type="SAM" id="MobiDB-lite"/>
    </source>
</evidence>
<dbReference type="Proteomes" id="UP001341840">
    <property type="component" value="Unassembled WGS sequence"/>
</dbReference>
<proteinExistence type="predicted"/>
<gene>
    <name evidence="2" type="ORF">PIB30_084125</name>
</gene>
<organism evidence="2 3">
    <name type="scientific">Stylosanthes scabra</name>
    <dbReference type="NCBI Taxonomy" id="79078"/>
    <lineage>
        <taxon>Eukaryota</taxon>
        <taxon>Viridiplantae</taxon>
        <taxon>Streptophyta</taxon>
        <taxon>Embryophyta</taxon>
        <taxon>Tracheophyta</taxon>
        <taxon>Spermatophyta</taxon>
        <taxon>Magnoliopsida</taxon>
        <taxon>eudicotyledons</taxon>
        <taxon>Gunneridae</taxon>
        <taxon>Pentapetalae</taxon>
        <taxon>rosids</taxon>
        <taxon>fabids</taxon>
        <taxon>Fabales</taxon>
        <taxon>Fabaceae</taxon>
        <taxon>Papilionoideae</taxon>
        <taxon>50 kb inversion clade</taxon>
        <taxon>dalbergioids sensu lato</taxon>
        <taxon>Dalbergieae</taxon>
        <taxon>Pterocarpus clade</taxon>
        <taxon>Stylosanthes</taxon>
    </lineage>
</organism>
<accession>A0ABU6XQD3</accession>
<feature type="non-terminal residue" evidence="2">
    <location>
        <position position="104"/>
    </location>
</feature>
<name>A0ABU6XQD3_9FABA</name>